<keyword evidence="9" id="KW-1185">Reference proteome</keyword>
<dbReference type="CDD" id="cd07346">
    <property type="entry name" value="ABC_6TM_exporters"/>
    <property type="match status" value="1"/>
</dbReference>
<dbReference type="SUPFAM" id="SSF90123">
    <property type="entry name" value="ABC transporter transmembrane region"/>
    <property type="match status" value="1"/>
</dbReference>
<dbReference type="InterPro" id="IPR036640">
    <property type="entry name" value="ABC1_TM_sf"/>
</dbReference>
<evidence type="ECO:0000256" key="2">
    <source>
        <dbReference type="ARBA" id="ARBA00022692"/>
    </source>
</evidence>
<evidence type="ECO:0000313" key="8">
    <source>
        <dbReference type="EMBL" id="PPK66523.1"/>
    </source>
</evidence>
<dbReference type="Pfam" id="PF00005">
    <property type="entry name" value="ABC_tran"/>
    <property type="match status" value="1"/>
</dbReference>
<sequence>MPYDDPGDPDVRSPLRLLCWFALAQWRRSLRGSVLATLWTTGLMVPPYLVSRAVDDGLRARDQSALLWWSGAIVLMGVVNATLGLYRHRTMTFVRTDASYRVVQLVVRHVVRLGAAFPRSVSAGELVSVQSSDMGHIARTMTIVGPGIGAVIAYGATAVLLWTISWPLALVVLLGIPALVLAVGPLVRRLGGVERAYREEQAAVTARAGDIAAGLRVLSGIGGKAAFRERFGQRSRTLLGHGYRVGATNSWVQAVGGVLPALFLAAVVWLAARMAASGAITVGEMVAVYGYVAVLVVPVSALVEGADDLARGLVAAGRVIAVLRVAPRPSGELDGPHGPGDLVDPTSGVRVPAGEFTALATADSVVELVDRLGFDGGPGVTWGGVPLTEVATPQLRARVLVADHDAFLFAGTVHDTLRSPDPDHAIWTAAADDVVAGLPDGLATDLGSQARQLSGGQRQRLRLARAVLADPEVLLLVEPTSAVDATTEATIATRLRATRADRTTLVVTTSPLLLTEADQVIHLVDGRVRGVGTHAELLATDPEYRDLVLRGVEEAP</sequence>
<dbReference type="AlphaFoldDB" id="A0A2S6GMX4"/>
<dbReference type="GO" id="GO:0015421">
    <property type="term" value="F:ABC-type oligopeptide transporter activity"/>
    <property type="evidence" value="ECO:0007669"/>
    <property type="project" value="TreeGrafter"/>
</dbReference>
<dbReference type="EMBL" id="PTIX01000010">
    <property type="protein sequence ID" value="PPK66523.1"/>
    <property type="molecule type" value="Genomic_DNA"/>
</dbReference>
<feature type="transmembrane region" description="Helical" evidence="5">
    <location>
        <begin position="66"/>
        <end position="86"/>
    </location>
</feature>
<dbReference type="InterPro" id="IPR017871">
    <property type="entry name" value="ABC_transporter-like_CS"/>
</dbReference>
<name>A0A2S6GMX4_9PSEU</name>
<dbReference type="RefSeq" id="WP_219824033.1">
    <property type="nucleotide sequence ID" value="NZ_CP154825.1"/>
</dbReference>
<feature type="transmembrane region" description="Helical" evidence="5">
    <location>
        <begin position="251"/>
        <end position="272"/>
    </location>
</feature>
<feature type="domain" description="ABC transmembrane type-1" evidence="7">
    <location>
        <begin position="32"/>
        <end position="311"/>
    </location>
</feature>
<dbReference type="PROSITE" id="PS50929">
    <property type="entry name" value="ABC_TM1F"/>
    <property type="match status" value="1"/>
</dbReference>
<evidence type="ECO:0000259" key="7">
    <source>
        <dbReference type="PROSITE" id="PS50929"/>
    </source>
</evidence>
<dbReference type="InterPro" id="IPR027417">
    <property type="entry name" value="P-loop_NTPase"/>
</dbReference>
<protein>
    <submittedName>
        <fullName evidence="8">ABC-type multidrug transport system fused ATPase/permease subunit</fullName>
    </submittedName>
</protein>
<keyword evidence="3 5" id="KW-1133">Transmembrane helix</keyword>
<dbReference type="GO" id="GO:0016887">
    <property type="term" value="F:ATP hydrolysis activity"/>
    <property type="evidence" value="ECO:0007669"/>
    <property type="project" value="InterPro"/>
</dbReference>
<comment type="subcellular location">
    <subcellularLocation>
        <location evidence="1">Cell membrane</location>
        <topology evidence="1">Multi-pass membrane protein</topology>
    </subcellularLocation>
</comment>
<feature type="transmembrane region" description="Helical" evidence="5">
    <location>
        <begin position="278"/>
        <end position="303"/>
    </location>
</feature>
<dbReference type="Proteomes" id="UP000239203">
    <property type="component" value="Unassembled WGS sequence"/>
</dbReference>
<proteinExistence type="predicted"/>
<feature type="transmembrane region" description="Helical" evidence="5">
    <location>
        <begin position="143"/>
        <end position="162"/>
    </location>
</feature>
<dbReference type="PANTHER" id="PTHR43394">
    <property type="entry name" value="ATP-DEPENDENT PERMEASE MDL1, MITOCHONDRIAL"/>
    <property type="match status" value="1"/>
</dbReference>
<comment type="caution">
    <text evidence="8">The sequence shown here is derived from an EMBL/GenBank/DDBJ whole genome shotgun (WGS) entry which is preliminary data.</text>
</comment>
<accession>A0A2S6GMX4</accession>
<dbReference type="InterPro" id="IPR003439">
    <property type="entry name" value="ABC_transporter-like_ATP-bd"/>
</dbReference>
<reference evidence="8 9" key="1">
    <citation type="submission" date="2018-02" db="EMBL/GenBank/DDBJ databases">
        <title>Genomic Encyclopedia of Archaeal and Bacterial Type Strains, Phase II (KMG-II): from individual species to whole genera.</title>
        <authorList>
            <person name="Goeker M."/>
        </authorList>
    </citation>
    <scope>NUCLEOTIDE SEQUENCE [LARGE SCALE GENOMIC DNA]</scope>
    <source>
        <strain evidence="8 9">YU 961-1</strain>
    </source>
</reference>
<keyword evidence="4 5" id="KW-0472">Membrane</keyword>
<dbReference type="SUPFAM" id="SSF52540">
    <property type="entry name" value="P-loop containing nucleoside triphosphate hydrolases"/>
    <property type="match status" value="1"/>
</dbReference>
<dbReference type="InterPro" id="IPR011527">
    <property type="entry name" value="ABC1_TM_dom"/>
</dbReference>
<dbReference type="GO" id="GO:0005886">
    <property type="term" value="C:plasma membrane"/>
    <property type="evidence" value="ECO:0007669"/>
    <property type="project" value="UniProtKB-SubCell"/>
</dbReference>
<evidence type="ECO:0000256" key="3">
    <source>
        <dbReference type="ARBA" id="ARBA00022989"/>
    </source>
</evidence>
<keyword evidence="2 5" id="KW-0812">Transmembrane</keyword>
<dbReference type="GO" id="GO:0005524">
    <property type="term" value="F:ATP binding"/>
    <property type="evidence" value="ECO:0007669"/>
    <property type="project" value="InterPro"/>
</dbReference>
<evidence type="ECO:0000256" key="4">
    <source>
        <dbReference type="ARBA" id="ARBA00023136"/>
    </source>
</evidence>
<evidence type="ECO:0000313" key="9">
    <source>
        <dbReference type="Proteomes" id="UP000239203"/>
    </source>
</evidence>
<dbReference type="PROSITE" id="PS00211">
    <property type="entry name" value="ABC_TRANSPORTER_1"/>
    <property type="match status" value="1"/>
</dbReference>
<dbReference type="PANTHER" id="PTHR43394:SF1">
    <property type="entry name" value="ATP-BINDING CASSETTE SUB-FAMILY B MEMBER 10, MITOCHONDRIAL"/>
    <property type="match status" value="1"/>
</dbReference>
<feature type="transmembrane region" description="Helical" evidence="5">
    <location>
        <begin position="168"/>
        <end position="187"/>
    </location>
</feature>
<gene>
    <name evidence="8" type="ORF">CLV40_110227</name>
</gene>
<feature type="domain" description="ABC transporter" evidence="6">
    <location>
        <begin position="294"/>
        <end position="550"/>
    </location>
</feature>
<dbReference type="PROSITE" id="PS50893">
    <property type="entry name" value="ABC_TRANSPORTER_2"/>
    <property type="match status" value="1"/>
</dbReference>
<dbReference type="InterPro" id="IPR039421">
    <property type="entry name" value="Type_1_exporter"/>
</dbReference>
<dbReference type="Gene3D" id="1.20.1560.10">
    <property type="entry name" value="ABC transporter type 1, transmembrane domain"/>
    <property type="match status" value="1"/>
</dbReference>
<evidence type="ECO:0000256" key="5">
    <source>
        <dbReference type="SAM" id="Phobius"/>
    </source>
</evidence>
<evidence type="ECO:0000259" key="6">
    <source>
        <dbReference type="PROSITE" id="PS50893"/>
    </source>
</evidence>
<dbReference type="Pfam" id="PF00664">
    <property type="entry name" value="ABC_membrane"/>
    <property type="match status" value="1"/>
</dbReference>
<organism evidence="8 9">
    <name type="scientific">Actinokineospora auranticolor</name>
    <dbReference type="NCBI Taxonomy" id="155976"/>
    <lineage>
        <taxon>Bacteria</taxon>
        <taxon>Bacillati</taxon>
        <taxon>Actinomycetota</taxon>
        <taxon>Actinomycetes</taxon>
        <taxon>Pseudonocardiales</taxon>
        <taxon>Pseudonocardiaceae</taxon>
        <taxon>Actinokineospora</taxon>
    </lineage>
</organism>
<evidence type="ECO:0000256" key="1">
    <source>
        <dbReference type="ARBA" id="ARBA00004651"/>
    </source>
</evidence>
<dbReference type="Gene3D" id="3.40.50.300">
    <property type="entry name" value="P-loop containing nucleotide triphosphate hydrolases"/>
    <property type="match status" value="1"/>
</dbReference>